<dbReference type="PROSITE" id="PS50931">
    <property type="entry name" value="HTH_LYSR"/>
    <property type="match status" value="1"/>
</dbReference>
<dbReference type="GO" id="GO:0032993">
    <property type="term" value="C:protein-DNA complex"/>
    <property type="evidence" value="ECO:0007669"/>
    <property type="project" value="TreeGrafter"/>
</dbReference>
<feature type="domain" description="HTH lysR-type" evidence="5">
    <location>
        <begin position="10"/>
        <end position="69"/>
    </location>
</feature>
<keyword evidence="4" id="KW-0804">Transcription</keyword>
<evidence type="ECO:0000256" key="4">
    <source>
        <dbReference type="ARBA" id="ARBA00023163"/>
    </source>
</evidence>
<protein>
    <submittedName>
        <fullName evidence="6">Unannotated protein</fullName>
    </submittedName>
</protein>
<dbReference type="EMBL" id="CAEZYZ010000181">
    <property type="protein sequence ID" value="CAB4755945.1"/>
    <property type="molecule type" value="Genomic_DNA"/>
</dbReference>
<evidence type="ECO:0000313" key="6">
    <source>
        <dbReference type="EMBL" id="CAB4755945.1"/>
    </source>
</evidence>
<dbReference type="InterPro" id="IPR036388">
    <property type="entry name" value="WH-like_DNA-bd_sf"/>
</dbReference>
<name>A0A6J6U9A5_9ZZZZ</name>
<dbReference type="InterPro" id="IPR005119">
    <property type="entry name" value="LysR_subst-bd"/>
</dbReference>
<dbReference type="GO" id="GO:0003677">
    <property type="term" value="F:DNA binding"/>
    <property type="evidence" value="ECO:0007669"/>
    <property type="project" value="UniProtKB-KW"/>
</dbReference>
<accession>A0A6J6U9A5</accession>
<sequence length="314" mass="33936">MLMLMGIEDVEIKHLATLRTVADEGSFIGAADVLGYSQAAISQQVASLERAVGQRLFDRPGGPRPVTLTPAGRLLLGHAKAIHARLALADRELSDLVSGTAGRLRCGTFQSVSVQLLPELVREMRAAAPNLDIHLVEQDRNDSLVDLLIAGEIDVTFLEGPYDDSRLELIELGTDPFVVLLPKDSELARLAKGRTLATEHLAHAPMIGEHPCSTQERIDQGLRDAGITPRYVFRANDNGAMQGMVRAGLGPAVMPMLAVDTADTGIVIKALDPPIEPRMILIALRKGSTPLPAAEQFVRIAKHEGRKRLSRPGR</sequence>
<dbReference type="PRINTS" id="PR00039">
    <property type="entry name" value="HTHLYSR"/>
</dbReference>
<dbReference type="SUPFAM" id="SSF46785">
    <property type="entry name" value="Winged helix' DNA-binding domain"/>
    <property type="match status" value="1"/>
</dbReference>
<evidence type="ECO:0000256" key="2">
    <source>
        <dbReference type="ARBA" id="ARBA00023015"/>
    </source>
</evidence>
<dbReference type="InterPro" id="IPR000847">
    <property type="entry name" value="LysR_HTH_N"/>
</dbReference>
<organism evidence="6">
    <name type="scientific">freshwater metagenome</name>
    <dbReference type="NCBI Taxonomy" id="449393"/>
    <lineage>
        <taxon>unclassified sequences</taxon>
        <taxon>metagenomes</taxon>
        <taxon>ecological metagenomes</taxon>
    </lineage>
</organism>
<dbReference type="Gene3D" id="1.10.10.10">
    <property type="entry name" value="Winged helix-like DNA-binding domain superfamily/Winged helix DNA-binding domain"/>
    <property type="match status" value="1"/>
</dbReference>
<gene>
    <name evidence="6" type="ORF">UFOPK2810_01075</name>
</gene>
<keyword evidence="2" id="KW-0805">Transcription regulation</keyword>
<keyword evidence="3" id="KW-0238">DNA-binding</keyword>
<dbReference type="GO" id="GO:0003700">
    <property type="term" value="F:DNA-binding transcription factor activity"/>
    <property type="evidence" value="ECO:0007669"/>
    <property type="project" value="InterPro"/>
</dbReference>
<dbReference type="Pfam" id="PF00126">
    <property type="entry name" value="HTH_1"/>
    <property type="match status" value="1"/>
</dbReference>
<evidence type="ECO:0000256" key="3">
    <source>
        <dbReference type="ARBA" id="ARBA00023125"/>
    </source>
</evidence>
<dbReference type="PANTHER" id="PTHR30346">
    <property type="entry name" value="TRANSCRIPTIONAL DUAL REGULATOR HCAR-RELATED"/>
    <property type="match status" value="1"/>
</dbReference>
<dbReference type="CDD" id="cd05466">
    <property type="entry name" value="PBP2_LTTR_substrate"/>
    <property type="match status" value="1"/>
</dbReference>
<comment type="similarity">
    <text evidence="1">Belongs to the LysR transcriptional regulatory family.</text>
</comment>
<dbReference type="InterPro" id="IPR036390">
    <property type="entry name" value="WH_DNA-bd_sf"/>
</dbReference>
<dbReference type="AlphaFoldDB" id="A0A6J6U9A5"/>
<reference evidence="6" key="1">
    <citation type="submission" date="2020-05" db="EMBL/GenBank/DDBJ databases">
        <authorList>
            <person name="Chiriac C."/>
            <person name="Salcher M."/>
            <person name="Ghai R."/>
            <person name="Kavagutti S V."/>
        </authorList>
    </citation>
    <scope>NUCLEOTIDE SEQUENCE</scope>
</reference>
<dbReference type="Gene3D" id="3.40.190.290">
    <property type="match status" value="1"/>
</dbReference>
<dbReference type="PANTHER" id="PTHR30346:SF29">
    <property type="entry name" value="LYSR SUBSTRATE-BINDING"/>
    <property type="match status" value="1"/>
</dbReference>
<evidence type="ECO:0000256" key="1">
    <source>
        <dbReference type="ARBA" id="ARBA00009437"/>
    </source>
</evidence>
<proteinExistence type="inferred from homology"/>
<dbReference type="SUPFAM" id="SSF53850">
    <property type="entry name" value="Periplasmic binding protein-like II"/>
    <property type="match status" value="1"/>
</dbReference>
<dbReference type="Pfam" id="PF03466">
    <property type="entry name" value="LysR_substrate"/>
    <property type="match status" value="1"/>
</dbReference>
<evidence type="ECO:0000259" key="5">
    <source>
        <dbReference type="PROSITE" id="PS50931"/>
    </source>
</evidence>